<organism evidence="1 2">
    <name type="scientific">Streptomyces fradiae</name>
    <name type="common">Streptomyces roseoflavus</name>
    <dbReference type="NCBI Taxonomy" id="1906"/>
    <lineage>
        <taxon>Bacteria</taxon>
        <taxon>Bacillati</taxon>
        <taxon>Actinomycetota</taxon>
        <taxon>Actinomycetes</taxon>
        <taxon>Kitasatosporales</taxon>
        <taxon>Streptomycetaceae</taxon>
        <taxon>Streptomyces</taxon>
    </lineage>
</organism>
<keyword evidence="2" id="KW-1185">Reference proteome</keyword>
<name>A0ACC4W499_STRFR</name>
<accession>A0ACC4W499</accession>
<evidence type="ECO:0000313" key="1">
    <source>
        <dbReference type="EMBL" id="KNE79337.1"/>
    </source>
</evidence>
<gene>
    <name evidence="1" type="ORF">ADZ36_28155</name>
</gene>
<dbReference type="Proteomes" id="UP000037185">
    <property type="component" value="Unassembled WGS sequence"/>
</dbReference>
<reference evidence="1" key="1">
    <citation type="submission" date="2015-07" db="EMBL/GenBank/DDBJ databases">
        <title>Draft genome sequence of Streptomyces fradiae, a resistant strain to nitron-oligomycin.</title>
        <authorList>
            <person name="Vatlin A.A."/>
            <person name="Bekker O.B."/>
            <person name="Danilenko V.N."/>
        </authorList>
    </citation>
    <scope>NUCLEOTIDE SEQUENCE</scope>
    <source>
        <strain evidence="1">Olg1-1</strain>
    </source>
</reference>
<sequence>MRRRIRPSLVARCAVVAALGTVPSLLALPASAGESAPAARPAGLAPQPDFDGDGHADVASSAPGAAIGGLAEAGYVVVVYSSSGGVETERRHVISQATAGIPGSPAAGGRFGHRTVARDLDGDGYTDLAVETPGTSSVTVLWGSRFGLDGGTVLPVSAGTNGDSLTGGDFNGDGHADLVGVSSVSEEWGDLRILYGPFTRAAAPAGTADVPTGRVFEPRDLVAGDITGDGRDDLVSLHDFEEMTEPAIFWRGTATGLARGSASPGRGASAVIGDVDGDGHGDLVMRTVPGGVNEDLPTDPGSVKVVYGTADGPGTRTAVIDQDTAGVPGVSEAGDQFGAALAAGDVTGDGRADIAVGVPHEDLPAGADAGAVVLLKGAAGGLSGTGARAFHQDTAGVPGIAEAGDRFGAALALQDTDGDGLDDLSAGAPLEDGSFRDSGAVWVLRGAAASLTTTGIVSFGPSAFGAPEAGARLGQALPR</sequence>
<protein>
    <submittedName>
        <fullName evidence="1">Esterase</fullName>
    </submittedName>
</protein>
<proteinExistence type="predicted"/>
<evidence type="ECO:0000313" key="2">
    <source>
        <dbReference type="Proteomes" id="UP000037185"/>
    </source>
</evidence>
<comment type="caution">
    <text evidence="1">The sequence shown here is derived from an EMBL/GenBank/DDBJ whole genome shotgun (WGS) entry which is preliminary data.</text>
</comment>
<dbReference type="EMBL" id="LGSP01000091">
    <property type="protein sequence ID" value="KNE79337.1"/>
    <property type="molecule type" value="Genomic_DNA"/>
</dbReference>